<keyword evidence="3" id="KW-1185">Reference proteome</keyword>
<feature type="compositionally biased region" description="Low complexity" evidence="1">
    <location>
        <begin position="171"/>
        <end position="187"/>
    </location>
</feature>
<name>A0ABU6R754_9FABA</name>
<evidence type="ECO:0000313" key="2">
    <source>
        <dbReference type="EMBL" id="MED6119795.1"/>
    </source>
</evidence>
<accession>A0ABU6R754</accession>
<proteinExistence type="predicted"/>
<evidence type="ECO:0000313" key="3">
    <source>
        <dbReference type="Proteomes" id="UP001341840"/>
    </source>
</evidence>
<feature type="compositionally biased region" description="Basic and acidic residues" evidence="1">
    <location>
        <begin position="140"/>
        <end position="169"/>
    </location>
</feature>
<evidence type="ECO:0000256" key="1">
    <source>
        <dbReference type="SAM" id="MobiDB-lite"/>
    </source>
</evidence>
<feature type="compositionally biased region" description="Basic and acidic residues" evidence="1">
    <location>
        <begin position="211"/>
        <end position="224"/>
    </location>
</feature>
<comment type="caution">
    <text evidence="2">The sequence shown here is derived from an EMBL/GenBank/DDBJ whole genome shotgun (WGS) entry which is preliminary data.</text>
</comment>
<feature type="compositionally biased region" description="Acidic residues" evidence="1">
    <location>
        <begin position="198"/>
        <end position="208"/>
    </location>
</feature>
<dbReference type="EMBL" id="JASCZI010030248">
    <property type="protein sequence ID" value="MED6119795.1"/>
    <property type="molecule type" value="Genomic_DNA"/>
</dbReference>
<protein>
    <submittedName>
        <fullName evidence="2">Uncharacterized protein</fullName>
    </submittedName>
</protein>
<sequence length="330" mass="37716">MELVNQMGFGALSHLPDKNLNQQLLKQIYDRYDIHDNTIYSDEGSVKLTTKKIGHALGHASMFQRPSQLYLTWRPLLKGIGRYTSKTSCVYVLMIIYFHETHFGEDSKEDEAQPPWIRYWTGDKLKKRIRQEKRHEAGLLKIGEMKAKKDNLKNNKPTMREPSSRKDSDAESSSSSDSESSSSSNSDPEPEPEHDSESEGETDQEVYEEPPPQREIRSKWKNDHPVVASNAPVHTTQQSVAGPGSLASDDDKFVDFLRRNKRRKSQRIANMHKKQRLDHINEGDGATRFPSKTRMFYTFDTVNLGRDDSDHVVVEGSVVAPTQQSQPEKE</sequence>
<organism evidence="2 3">
    <name type="scientific">Stylosanthes scabra</name>
    <dbReference type="NCBI Taxonomy" id="79078"/>
    <lineage>
        <taxon>Eukaryota</taxon>
        <taxon>Viridiplantae</taxon>
        <taxon>Streptophyta</taxon>
        <taxon>Embryophyta</taxon>
        <taxon>Tracheophyta</taxon>
        <taxon>Spermatophyta</taxon>
        <taxon>Magnoliopsida</taxon>
        <taxon>eudicotyledons</taxon>
        <taxon>Gunneridae</taxon>
        <taxon>Pentapetalae</taxon>
        <taxon>rosids</taxon>
        <taxon>fabids</taxon>
        <taxon>Fabales</taxon>
        <taxon>Fabaceae</taxon>
        <taxon>Papilionoideae</taxon>
        <taxon>50 kb inversion clade</taxon>
        <taxon>dalbergioids sensu lato</taxon>
        <taxon>Dalbergieae</taxon>
        <taxon>Pterocarpus clade</taxon>
        <taxon>Stylosanthes</taxon>
    </lineage>
</organism>
<feature type="region of interest" description="Disordered" evidence="1">
    <location>
        <begin position="140"/>
        <end position="250"/>
    </location>
</feature>
<reference evidence="2 3" key="1">
    <citation type="journal article" date="2023" name="Plants (Basel)">
        <title>Bridging the Gap: Combining Genomics and Transcriptomics Approaches to Understand Stylosanthes scabra, an Orphan Legume from the Brazilian Caatinga.</title>
        <authorList>
            <person name="Ferreira-Neto J.R.C."/>
            <person name="da Silva M.D."/>
            <person name="Binneck E."/>
            <person name="de Melo N.F."/>
            <person name="da Silva R.H."/>
            <person name="de Melo A.L.T.M."/>
            <person name="Pandolfi V."/>
            <person name="Bustamante F.O."/>
            <person name="Brasileiro-Vidal A.C."/>
            <person name="Benko-Iseppon A.M."/>
        </authorList>
    </citation>
    <scope>NUCLEOTIDE SEQUENCE [LARGE SCALE GENOMIC DNA]</scope>
    <source>
        <tissue evidence="2">Leaves</tissue>
    </source>
</reference>
<gene>
    <name evidence="2" type="ORF">PIB30_014841</name>
</gene>
<dbReference type="Proteomes" id="UP001341840">
    <property type="component" value="Unassembled WGS sequence"/>
</dbReference>